<keyword evidence="2" id="KW-1185">Reference proteome</keyword>
<comment type="caution">
    <text evidence="1">The sequence shown here is derived from an EMBL/GenBank/DDBJ whole genome shotgun (WGS) entry which is preliminary data.</text>
</comment>
<organism evidence="1 2">
    <name type="scientific">Catharanthus roseus</name>
    <name type="common">Madagascar periwinkle</name>
    <name type="synonym">Vinca rosea</name>
    <dbReference type="NCBI Taxonomy" id="4058"/>
    <lineage>
        <taxon>Eukaryota</taxon>
        <taxon>Viridiplantae</taxon>
        <taxon>Streptophyta</taxon>
        <taxon>Embryophyta</taxon>
        <taxon>Tracheophyta</taxon>
        <taxon>Spermatophyta</taxon>
        <taxon>Magnoliopsida</taxon>
        <taxon>eudicotyledons</taxon>
        <taxon>Gunneridae</taxon>
        <taxon>Pentapetalae</taxon>
        <taxon>asterids</taxon>
        <taxon>lamiids</taxon>
        <taxon>Gentianales</taxon>
        <taxon>Apocynaceae</taxon>
        <taxon>Rauvolfioideae</taxon>
        <taxon>Vinceae</taxon>
        <taxon>Catharanthinae</taxon>
        <taxon>Catharanthus</taxon>
    </lineage>
</organism>
<dbReference type="EMBL" id="CM044707">
    <property type="protein sequence ID" value="KAI5652359.1"/>
    <property type="molecule type" value="Genomic_DNA"/>
</dbReference>
<proteinExistence type="predicted"/>
<gene>
    <name evidence="1" type="ORF">M9H77_29546</name>
</gene>
<reference evidence="2" key="1">
    <citation type="journal article" date="2023" name="Nat. Plants">
        <title>Single-cell RNA sequencing provides a high-resolution roadmap for understanding the multicellular compartmentation of specialized metabolism.</title>
        <authorList>
            <person name="Sun S."/>
            <person name="Shen X."/>
            <person name="Li Y."/>
            <person name="Li Y."/>
            <person name="Wang S."/>
            <person name="Li R."/>
            <person name="Zhang H."/>
            <person name="Shen G."/>
            <person name="Guo B."/>
            <person name="Wei J."/>
            <person name="Xu J."/>
            <person name="St-Pierre B."/>
            <person name="Chen S."/>
            <person name="Sun C."/>
        </authorList>
    </citation>
    <scope>NUCLEOTIDE SEQUENCE [LARGE SCALE GENOMIC DNA]</scope>
</reference>
<evidence type="ECO:0000313" key="1">
    <source>
        <dbReference type="EMBL" id="KAI5652359.1"/>
    </source>
</evidence>
<evidence type="ECO:0000313" key="2">
    <source>
        <dbReference type="Proteomes" id="UP001060085"/>
    </source>
</evidence>
<dbReference type="Proteomes" id="UP001060085">
    <property type="component" value="Linkage Group LG07"/>
</dbReference>
<protein>
    <submittedName>
        <fullName evidence="1">Uncharacterized protein</fullName>
    </submittedName>
</protein>
<name>A0ACB9ZV28_CATRO</name>
<sequence>MVLESIKTWSLMKQALRIRCGVENHKGLVQGQAKIKFMEPSKNEESPKSEHLECSKENESELEKSEKVKENECFIEKQDSEKEEQRIKEIVVLEESKEVNLYANGTNSFFASESLCVRNFEDSRKNEGGKLAYNSFKTLNFFPSNSYLSFEIYFKEIKFFSLVFIENGYQFYFLNSLGNLLEKKYFIEFNSLSYFIPRVNEYCVNFANYSSCVLGIEHKGMSIEKELGF</sequence>
<accession>A0ACB9ZV28</accession>